<organism evidence="2 3">
    <name type="scientific">Erwinia tracheiphila</name>
    <dbReference type="NCBI Taxonomy" id="65700"/>
    <lineage>
        <taxon>Bacteria</taxon>
        <taxon>Pseudomonadati</taxon>
        <taxon>Pseudomonadota</taxon>
        <taxon>Gammaproteobacteria</taxon>
        <taxon>Enterobacterales</taxon>
        <taxon>Erwiniaceae</taxon>
        <taxon>Erwinia</taxon>
    </lineage>
</organism>
<evidence type="ECO:0008006" key="4">
    <source>
        <dbReference type="Google" id="ProtNLM"/>
    </source>
</evidence>
<gene>
    <name evidence="2" type="ORF">SY86_14805</name>
</gene>
<feature type="region of interest" description="Disordered" evidence="1">
    <location>
        <begin position="38"/>
        <end position="63"/>
    </location>
</feature>
<sequence length="63" mass="7165">MPGKPPYPRVANIKPVEKGSSGKSVTWYELRADHRKPDTLISEHETEQEAIDAKARYEDQQKG</sequence>
<proteinExistence type="predicted"/>
<name>A0A0M2KGP7_9GAMM</name>
<dbReference type="NCBIfam" id="NF007698">
    <property type="entry name" value="PRK10380.1"/>
    <property type="match status" value="1"/>
</dbReference>
<evidence type="ECO:0000313" key="3">
    <source>
        <dbReference type="Proteomes" id="UP000033924"/>
    </source>
</evidence>
<keyword evidence="3" id="KW-1185">Reference proteome</keyword>
<protein>
    <recommendedName>
        <fullName evidence="4">Protein YaiA</fullName>
    </recommendedName>
</protein>
<reference evidence="2 3" key="1">
    <citation type="submission" date="2015-01" db="EMBL/GenBank/DDBJ databases">
        <title>Erwinia tracheiphila.</title>
        <authorList>
            <person name="Shapiro L.R."/>
        </authorList>
    </citation>
    <scope>NUCLEOTIDE SEQUENCE [LARGE SCALE GENOMIC DNA]</scope>
    <source>
        <strain evidence="2 3">BuffGH</strain>
    </source>
</reference>
<evidence type="ECO:0000256" key="1">
    <source>
        <dbReference type="SAM" id="MobiDB-lite"/>
    </source>
</evidence>
<evidence type="ECO:0000313" key="2">
    <source>
        <dbReference type="EMBL" id="KKF36423.1"/>
    </source>
</evidence>
<dbReference type="PATRIC" id="fig|65700.7.peg.3712"/>
<dbReference type="InterPro" id="IPR038462">
    <property type="entry name" value="YaiA-like_sf"/>
</dbReference>
<dbReference type="InterPro" id="IPR032303">
    <property type="entry name" value="YaiA"/>
</dbReference>
<comment type="caution">
    <text evidence="2">The sequence shown here is derived from an EMBL/GenBank/DDBJ whole genome shotgun (WGS) entry which is preliminary data.</text>
</comment>
<dbReference type="Gene3D" id="3.30.730.30">
    <property type="entry name" value="YaiA protein"/>
    <property type="match status" value="1"/>
</dbReference>
<feature type="region of interest" description="Disordered" evidence="1">
    <location>
        <begin position="1"/>
        <end position="23"/>
    </location>
</feature>
<accession>A0A0M2KGP7</accession>
<dbReference type="STRING" id="65700.SY86_14805"/>
<dbReference type="EMBL" id="JXNU01000003">
    <property type="protein sequence ID" value="KKF36423.1"/>
    <property type="molecule type" value="Genomic_DNA"/>
</dbReference>
<dbReference type="RefSeq" id="WP_040465867.1">
    <property type="nucleotide sequence ID" value="NZ_CP089932.1"/>
</dbReference>
<dbReference type="AlphaFoldDB" id="A0A0M2KGP7"/>
<dbReference type="Proteomes" id="UP000033924">
    <property type="component" value="Unassembled WGS sequence"/>
</dbReference>
<dbReference type="Pfam" id="PF16362">
    <property type="entry name" value="YaiA"/>
    <property type="match status" value="1"/>
</dbReference>